<sequence length="56" mass="6668">MLHTVKHKIVYFTLIQQLLSLRNSNPEFSTLKKHISVRKEINRESTFPFESHRTSV</sequence>
<reference evidence="1" key="1">
    <citation type="submission" date="2015-07" db="EMBL/GenBank/DDBJ databases">
        <title>MeaNS - Measles Nucleotide Surveillance Program.</title>
        <authorList>
            <person name="Tran T."/>
            <person name="Druce J."/>
        </authorList>
    </citation>
    <scope>NUCLEOTIDE SEQUENCE</scope>
    <source>
        <strain evidence="1">UCB-OBI-ISO-001</strain>
        <tissue evidence="1">Gonad</tissue>
    </source>
</reference>
<evidence type="ECO:0000313" key="1">
    <source>
        <dbReference type="EMBL" id="KOF65835.1"/>
    </source>
</evidence>
<protein>
    <submittedName>
        <fullName evidence="1">Uncharacterized protein</fullName>
    </submittedName>
</protein>
<dbReference type="AlphaFoldDB" id="A0A0L8FN42"/>
<gene>
    <name evidence="1" type="ORF">OCBIM_22014246mg</name>
</gene>
<accession>A0A0L8FN42</accession>
<proteinExistence type="predicted"/>
<organism evidence="1">
    <name type="scientific">Octopus bimaculoides</name>
    <name type="common">California two-spotted octopus</name>
    <dbReference type="NCBI Taxonomy" id="37653"/>
    <lineage>
        <taxon>Eukaryota</taxon>
        <taxon>Metazoa</taxon>
        <taxon>Spiralia</taxon>
        <taxon>Lophotrochozoa</taxon>
        <taxon>Mollusca</taxon>
        <taxon>Cephalopoda</taxon>
        <taxon>Coleoidea</taxon>
        <taxon>Octopodiformes</taxon>
        <taxon>Octopoda</taxon>
        <taxon>Incirrata</taxon>
        <taxon>Octopodidae</taxon>
        <taxon>Octopus</taxon>
    </lineage>
</organism>
<dbReference type="EMBL" id="KQ428820">
    <property type="protein sequence ID" value="KOF65835.1"/>
    <property type="molecule type" value="Genomic_DNA"/>
</dbReference>
<name>A0A0L8FN42_OCTBM</name>